<comment type="caution">
    <text evidence="1">The sequence shown here is derived from an EMBL/GenBank/DDBJ whole genome shotgun (WGS) entry which is preliminary data.</text>
</comment>
<sequence>MGLKHPHHFLPPRIIAILSIIRISSLDSLFPNLVHNTAMPSPEVTTPVVTTYQLASLYNRTGTSSFFHNTDHVDLSIHGISTSVSPSRITPKRKQDRADGLYQETRKAAHAADSPRNAGFFGVTLTDCETVDCLDSSPSQSSFSSYSALDSCESGDDSRWLRLDDSFESFDSTWSQPDLYDIGAHLGSFSLGKSQLKAKDQSLYGSVPDIHGRNASKRNRQIQLEFTRQERRRIRQLVFFAASFMISTLFLFGIIVINVENLFSGVGVSTKPSSLTIPIIESPERDTLVIYRIIGNDLPPRHSPKQTLTNLHFLLEHEDDFEEMSRHISNDSTSDSPFQASGYKLQVKKYFVLNRIANQTQLSLVQNMLKSHGVEEWQILVNPFINDAYRSQSFNSLPDIGWNSGFHSTWGVDKGPSGLAAITGVNGEQNSIETPTKSHRGNNHDRWRALDSTYHLKNLYAMNNNGGRNFALEHGRSIPEARWILPLDGNCFFTPASIHSLVISLRDSDLQSDPPSHVIIPMSRLLDNKQAELQNTPIQLSKPNLEKTFRPHTKDEPQIGFRFTSNEIYSPDMRYGRRSKLELLWRLGAIERSRNLDKTTGDWEVKEKHILTSKSYGTIQRRSRSPSPISHNRVRNHFVEGRPDFIRGGWVLRLFSGDQSQEVHSEKARSRRVVNRMKGIISFLEGIDESVARGSTSCDQSHMDASCGFADWRLWSLNGEELEKVKLQHINKDPGVAPLVAKLVQLSRNLVKYAASILSKGEADLAQRLDLPTIPNTVFILALTAYLTDDEKCADMAASLVNIAFLQSPTSPIPHAFHVTLNTQLQSLRLNEDYDGLGYAFPIPRHEHALPNWVKDTTLDYLPFNPYTFDPTLLLDGIRLLWNARKNLSDKPQSAWLQESLAEKIPKQKLQDLFTLQTSYLLLNDSMVQDFFTGNSNEVEGISYALKLSALASFTDDVRLLNRIWSRTPVEMSLLPKTGLLDSDPSTTALILDQESSTDFSTLYQRFRTGFHNIKLQSFTNPSTTTLPNDNSGYAQESSDLLLYN</sequence>
<evidence type="ECO:0000313" key="1">
    <source>
        <dbReference type="EMBL" id="KAI7957404.1"/>
    </source>
</evidence>
<gene>
    <name evidence="1" type="ORF">MJO28_004499</name>
</gene>
<keyword evidence="2" id="KW-1185">Reference proteome</keyword>
<protein>
    <submittedName>
        <fullName evidence="1">Uncharacterized protein</fullName>
    </submittedName>
</protein>
<evidence type="ECO:0000313" key="2">
    <source>
        <dbReference type="Proteomes" id="UP001060170"/>
    </source>
</evidence>
<proteinExistence type="predicted"/>
<dbReference type="EMBL" id="CM045868">
    <property type="protein sequence ID" value="KAI7957404.1"/>
    <property type="molecule type" value="Genomic_DNA"/>
</dbReference>
<reference evidence="2" key="2">
    <citation type="journal article" date="2018" name="Mol. Plant Microbe Interact.">
        <title>Genome sequence resources for the wheat stripe rust pathogen (Puccinia striiformis f. sp. tritici) and the barley stripe rust pathogen (Puccinia striiformis f. sp. hordei).</title>
        <authorList>
            <person name="Xia C."/>
            <person name="Wang M."/>
            <person name="Yin C."/>
            <person name="Cornejo O.E."/>
            <person name="Hulbert S.H."/>
            <person name="Chen X."/>
        </authorList>
    </citation>
    <scope>NUCLEOTIDE SEQUENCE [LARGE SCALE GENOMIC DNA]</scope>
    <source>
        <strain evidence="2">93-210</strain>
    </source>
</reference>
<name>A0ACC0ERE8_9BASI</name>
<reference evidence="2" key="1">
    <citation type="journal article" date="2018" name="BMC Genomics">
        <title>Genomic insights into host adaptation between the wheat stripe rust pathogen (Puccinia striiformis f. sp. tritici) and the barley stripe rust pathogen (Puccinia striiformis f. sp. hordei).</title>
        <authorList>
            <person name="Xia C."/>
            <person name="Wang M."/>
            <person name="Yin C."/>
            <person name="Cornejo O.E."/>
            <person name="Hulbert S.H."/>
            <person name="Chen X."/>
        </authorList>
    </citation>
    <scope>NUCLEOTIDE SEQUENCE [LARGE SCALE GENOMIC DNA]</scope>
    <source>
        <strain evidence="2">93-210</strain>
    </source>
</reference>
<accession>A0ACC0ERE8</accession>
<dbReference type="Proteomes" id="UP001060170">
    <property type="component" value="Chromosome 4"/>
</dbReference>
<organism evidence="1 2">
    <name type="scientific">Puccinia striiformis f. sp. tritici</name>
    <dbReference type="NCBI Taxonomy" id="168172"/>
    <lineage>
        <taxon>Eukaryota</taxon>
        <taxon>Fungi</taxon>
        <taxon>Dikarya</taxon>
        <taxon>Basidiomycota</taxon>
        <taxon>Pucciniomycotina</taxon>
        <taxon>Pucciniomycetes</taxon>
        <taxon>Pucciniales</taxon>
        <taxon>Pucciniaceae</taxon>
        <taxon>Puccinia</taxon>
    </lineage>
</organism>
<reference evidence="1 2" key="3">
    <citation type="journal article" date="2022" name="Microbiol. Spectr.">
        <title>Folding features and dynamics of 3D genome architecture in plant fungal pathogens.</title>
        <authorList>
            <person name="Xia C."/>
        </authorList>
    </citation>
    <scope>NUCLEOTIDE SEQUENCE [LARGE SCALE GENOMIC DNA]</scope>
    <source>
        <strain evidence="1 2">93-210</strain>
    </source>
</reference>